<feature type="compositionally biased region" description="Basic and acidic residues" evidence="13">
    <location>
        <begin position="1440"/>
        <end position="1458"/>
    </location>
</feature>
<dbReference type="GO" id="GO:0045202">
    <property type="term" value="C:synapse"/>
    <property type="evidence" value="ECO:0007669"/>
    <property type="project" value="UniProtKB-ARBA"/>
</dbReference>
<feature type="compositionally biased region" description="Basic and acidic residues" evidence="13">
    <location>
        <begin position="1493"/>
        <end position="1502"/>
    </location>
</feature>
<sequence>MPFGCLTLGEKKDYNSPSEVTDKYDLGQIVKSEEFCEIFRAKDRNTLKMYTCKKFHKKDGRKVRKAAKNEIMILKMVKHHNILQLVDAFETKKEYFIFLELATGREVFDWILDQGYYSERDTSNVMRQVLEAVAYLHSLKIVHRNLKLENLVYFNRLKHSKIVISDFQLAKLENGLIKDPCGTPEYLAPEVVGRLRYGRPVDCWAIGVIMYILLSGNPPFYDDGDEDDSDNRDKNLFLKILSGDYEFDSPYWDDISDSAKNLVASLMEVDQDQRLTAQEAIAHEWISGNAASDKNIKDGVCAQIEKNFAKAKWKKAVRVTTLMKRLRASEQGDSGASGLAAGATVDPNTPGSAPAPPAGSGDTVAASIKAALSEKSPDTQTATISALSLPSGGRQQEQPQARPKKKEDKLQSAGMWGGPGPRGGPPFRVDHRGQMFGSRDHHVPDHRVRDGMNMGHMGPRPLDLPPMDMRRMDGPPMRGRNMDPREMGGRDPNRDFFRPGDQADFSLRRNYESAIRDKLMNSSGFPGPGRNSEIGGRGIPPPREPNNRFDMRERESFQFNVPRFNNPSIDGRRGFPMERIDGFRDMSDRPPMGVGDSDRYEMDLPPCERRMMDTDRRAGPPFNLRGGFDSDMDFRNRPGPSGEFRGRDRSPLRFGKSDVQSVDRARSDIPPDVAGPQRSKCMGAEDAPKDSEYPHSSNSPLMDYRSGEEMTLAEEWKNRRKDKNPFINMGKGMGGVPEPSFPGGFGRDVNIRDPPPFQERDRPSVEFTGKGVGFPRGDHFPVMDLPPVGSKGPQDHTLPECPLNGPLGRDESKPWRGDRDLKQSQNKSHCDERPPFFQNKNQSSNEIQQPNDCFKGVKNIPHPQGPPSSSAGQAKDQDYRDIDYRTESGRAFDYKREDLQPPEKLIKEPKPITPSKFSESGCQDQDYRSASVEDKVSNTVSVIGIPKTATMEQILGAFAAGDGVPMQAMKIKSVVPGYSYDTAYVEFLNLEDAVHFMESNKGSIKVGTRTATLKFIQPDECERSIHESDHKVPQLQDSQLPRPDEPLEESKINLESTGSKPKDPVGLLPQCQWQRSSDLTPEAWQQQVDQQLQQQETEHQTESWGSRNLPHPSLHQPESVFKDSKTMIIKNVKPTTTVETILKALDPFAYLDERNVRLVKAKPPGAKCFCFVDMDSHEQVTRLVELLTKPRPLYVDGVRVYAEVAKPLKNQNFRREFDKQNTSILGCPPEVSIPGQQHYPQPPQFLQPLLPSVGPPPIMQGNLMTGSNPPLSLDPNINQVVGYCDTLAVDPSFHAGGPPVPTDSAEMSTDGSQSYIYGSETPDTSNYLYDSTSGFYYDPETTLYYDPNSRYFYNAQTQEYMYWDTVSKTYIPVPGGNSSETQSVTMTAEDQAILSNPAADAPLEMKKTSVPSQGTDAPTSVHTSAANSGPDSVQSSTVTSDKKEDDDSAKKEKEEKPKSLAAVKIMKDMERWAKLQNRQKESVRAPSPVLKTGMDDDKRQSKSADAGFAIFERKISGGDDLFKKPLAPAKKDEKSKRPMGSLGLLASDYAAGSDEEVEEDKEEAAKSSQANQPEDKDDKLTDWKKMACLLCRRQFPNKDALIRHQQLSDLHKQNMEIHLKIKRSKKELEALENQEKELNAREATRSPEQKRRKNHHQQPQHHNTWAGSSREMNKVSERPGLGAEPVPQKKKKEPVVWDHATYKQAVRKAMFARFKELE</sequence>
<dbReference type="GO" id="GO:0004672">
    <property type="term" value="F:protein kinase activity"/>
    <property type="evidence" value="ECO:0007669"/>
    <property type="project" value="InterPro"/>
</dbReference>
<feature type="compositionally biased region" description="Basic and acidic residues" evidence="13">
    <location>
        <begin position="1519"/>
        <end position="1536"/>
    </location>
</feature>
<feature type="compositionally biased region" description="Basic and acidic residues" evidence="13">
    <location>
        <begin position="428"/>
        <end position="450"/>
    </location>
</feature>
<dbReference type="GO" id="GO:0005516">
    <property type="term" value="F:calmodulin binding"/>
    <property type="evidence" value="ECO:0007669"/>
    <property type="project" value="UniProtKB-KW"/>
</dbReference>
<comment type="similarity">
    <text evidence="4">Belongs to the protein kinase superfamily. CAMK Ser/Thr protein kinase family.</text>
</comment>
<comment type="subcellular location">
    <subcellularLocation>
        <location evidence="3">Cytoplasmic vesicle membrane</location>
        <topology evidence="3">Peripheral membrane protein</topology>
    </subcellularLocation>
    <subcellularLocation>
        <location evidence="2">Nucleus</location>
    </subcellularLocation>
</comment>
<feature type="region of interest" description="Disordered" evidence="13">
    <location>
        <begin position="1025"/>
        <end position="1046"/>
    </location>
</feature>
<dbReference type="GO" id="GO:0005634">
    <property type="term" value="C:nucleus"/>
    <property type="evidence" value="ECO:0007669"/>
    <property type="project" value="UniProtKB-SubCell"/>
</dbReference>
<dbReference type="EMBL" id="JAUPFM010000001">
    <property type="protein sequence ID" value="KAK2862008.1"/>
    <property type="molecule type" value="Genomic_DNA"/>
</dbReference>
<proteinExistence type="inferred from homology"/>
<dbReference type="PANTHER" id="PTHR13948:SF37">
    <property type="entry name" value="RNA-BINDING PROTEIN 6 ISOFORM X1"/>
    <property type="match status" value="1"/>
</dbReference>
<dbReference type="PROSITE" id="PS50011">
    <property type="entry name" value="PROTEIN_KINASE_DOM"/>
    <property type="match status" value="1"/>
</dbReference>
<feature type="compositionally biased region" description="Basic residues" evidence="13">
    <location>
        <begin position="1650"/>
        <end position="1659"/>
    </location>
</feature>
<evidence type="ECO:0000313" key="17">
    <source>
        <dbReference type="Proteomes" id="UP001187415"/>
    </source>
</evidence>
<dbReference type="FunFam" id="1.10.510.10:FF:000188">
    <property type="entry name" value="CaM kinase-like vesicle-associated, like"/>
    <property type="match status" value="1"/>
</dbReference>
<dbReference type="CDD" id="cd16162">
    <property type="entry name" value="OCRE_RBM5_like"/>
    <property type="match status" value="1"/>
</dbReference>
<feature type="region of interest" description="Disordered" evidence="13">
    <location>
        <begin position="1397"/>
        <end position="1505"/>
    </location>
</feature>
<dbReference type="Gene3D" id="1.10.510.10">
    <property type="entry name" value="Transferase(Phosphotransferase) domain 1"/>
    <property type="match status" value="1"/>
</dbReference>
<dbReference type="InterPro" id="IPR000504">
    <property type="entry name" value="RRM_dom"/>
</dbReference>
<evidence type="ECO:0000256" key="3">
    <source>
        <dbReference type="ARBA" id="ARBA00004284"/>
    </source>
</evidence>
<dbReference type="SMART" id="SM00360">
    <property type="entry name" value="RRM"/>
    <property type="match status" value="2"/>
</dbReference>
<dbReference type="GO" id="GO:0003723">
    <property type="term" value="F:RNA binding"/>
    <property type="evidence" value="ECO:0007669"/>
    <property type="project" value="InterPro"/>
</dbReference>
<dbReference type="CDD" id="cd12563">
    <property type="entry name" value="RRM2_RBM6"/>
    <property type="match status" value="1"/>
</dbReference>
<feature type="region of interest" description="Disordered" evidence="13">
    <location>
        <begin position="1079"/>
        <end position="1117"/>
    </location>
</feature>
<feature type="region of interest" description="Disordered" evidence="13">
    <location>
        <begin position="1519"/>
        <end position="1581"/>
    </location>
</feature>
<keyword evidence="12" id="KW-0863">Zinc-finger</keyword>
<keyword evidence="17" id="KW-1185">Reference proteome</keyword>
<feature type="compositionally biased region" description="Polar residues" evidence="13">
    <location>
        <begin position="387"/>
        <end position="399"/>
    </location>
</feature>
<feature type="compositionally biased region" description="Acidic residues" evidence="13">
    <location>
        <begin position="1553"/>
        <end position="1562"/>
    </location>
</feature>
<dbReference type="Pfam" id="PF00069">
    <property type="entry name" value="Pkinase"/>
    <property type="match status" value="1"/>
</dbReference>
<feature type="compositionally biased region" description="Low complexity" evidence="13">
    <location>
        <begin position="1085"/>
        <end position="1095"/>
    </location>
</feature>
<dbReference type="GO" id="GO:0000398">
    <property type="term" value="P:mRNA splicing, via spliceosome"/>
    <property type="evidence" value="ECO:0007669"/>
    <property type="project" value="TreeGrafter"/>
</dbReference>
<evidence type="ECO:0000256" key="11">
    <source>
        <dbReference type="ARBA" id="ARBA00055881"/>
    </source>
</evidence>
<evidence type="ECO:0000256" key="6">
    <source>
        <dbReference type="ARBA" id="ARBA00023136"/>
    </source>
</evidence>
<dbReference type="GO" id="GO:0008270">
    <property type="term" value="F:zinc ion binding"/>
    <property type="evidence" value="ECO:0007669"/>
    <property type="project" value="UniProtKB-KW"/>
</dbReference>
<feature type="region of interest" description="Disordered" evidence="13">
    <location>
        <begin position="387"/>
        <end position="501"/>
    </location>
</feature>
<dbReference type="Pfam" id="PF17780">
    <property type="entry name" value="OCRE"/>
    <property type="match status" value="1"/>
</dbReference>
<dbReference type="SUPFAM" id="SSF56112">
    <property type="entry name" value="Protein kinase-like (PK-like)"/>
    <property type="match status" value="1"/>
</dbReference>
<feature type="region of interest" description="Disordered" evidence="13">
    <location>
        <begin position="328"/>
        <end position="364"/>
    </location>
</feature>
<dbReference type="SUPFAM" id="SSF54928">
    <property type="entry name" value="RNA-binding domain, RBD"/>
    <property type="match status" value="2"/>
</dbReference>
<keyword evidence="12" id="KW-0479">Metal-binding</keyword>
<dbReference type="InterPro" id="IPR000719">
    <property type="entry name" value="Prot_kinase_dom"/>
</dbReference>
<feature type="compositionally biased region" description="Polar residues" evidence="13">
    <location>
        <begin position="838"/>
        <end position="851"/>
    </location>
</feature>
<comment type="function">
    <text evidence="11">Does not appear to have detectable kinase activity.</text>
</comment>
<feature type="region of interest" description="Disordered" evidence="13">
    <location>
        <begin position="1630"/>
        <end position="1694"/>
    </location>
</feature>
<evidence type="ECO:0000256" key="8">
    <source>
        <dbReference type="ARBA" id="ARBA00023329"/>
    </source>
</evidence>
<feature type="compositionally biased region" description="Basic and acidic residues" evidence="13">
    <location>
        <begin position="480"/>
        <end position="498"/>
    </location>
</feature>
<keyword evidence="5" id="KW-0112">Calmodulin-binding</keyword>
<dbReference type="InterPro" id="IPR011009">
    <property type="entry name" value="Kinase-like_dom_sf"/>
</dbReference>
<dbReference type="Gene3D" id="3.30.70.330">
    <property type="match status" value="1"/>
</dbReference>
<dbReference type="GO" id="GO:0030659">
    <property type="term" value="C:cytoplasmic vesicle membrane"/>
    <property type="evidence" value="ECO:0007669"/>
    <property type="project" value="UniProtKB-SubCell"/>
</dbReference>
<dbReference type="InterPro" id="IPR013087">
    <property type="entry name" value="Znf_C2H2_type"/>
</dbReference>
<organism evidence="16 17">
    <name type="scientific">Channa striata</name>
    <name type="common">Snakehead murrel</name>
    <name type="synonym">Ophicephalus striatus</name>
    <dbReference type="NCBI Taxonomy" id="64152"/>
    <lineage>
        <taxon>Eukaryota</taxon>
        <taxon>Metazoa</taxon>
        <taxon>Chordata</taxon>
        <taxon>Craniata</taxon>
        <taxon>Vertebrata</taxon>
        <taxon>Euteleostomi</taxon>
        <taxon>Actinopterygii</taxon>
        <taxon>Neopterygii</taxon>
        <taxon>Teleostei</taxon>
        <taxon>Neoteleostei</taxon>
        <taxon>Acanthomorphata</taxon>
        <taxon>Anabantaria</taxon>
        <taxon>Anabantiformes</taxon>
        <taxon>Channoidei</taxon>
        <taxon>Channidae</taxon>
        <taxon>Channa</taxon>
    </lineage>
</organism>
<feature type="compositionally biased region" description="Basic and acidic residues" evidence="13">
    <location>
        <begin position="1630"/>
        <end position="1649"/>
    </location>
</feature>
<feature type="compositionally biased region" description="Basic and acidic residues" evidence="13">
    <location>
        <begin position="596"/>
        <end position="618"/>
    </location>
</feature>
<feature type="region of interest" description="Disordered" evidence="13">
    <location>
        <begin position="902"/>
        <end position="930"/>
    </location>
</feature>
<evidence type="ECO:0000256" key="4">
    <source>
        <dbReference type="ARBA" id="ARBA00006692"/>
    </source>
</evidence>
<evidence type="ECO:0000256" key="5">
    <source>
        <dbReference type="ARBA" id="ARBA00022860"/>
    </source>
</evidence>
<protein>
    <recommendedName>
        <fullName evidence="10">CaM kinase-like vesicle-associated protein</fullName>
    </recommendedName>
</protein>
<evidence type="ECO:0000256" key="12">
    <source>
        <dbReference type="PROSITE-ProRule" id="PRU00042"/>
    </source>
</evidence>
<evidence type="ECO:0000259" key="14">
    <source>
        <dbReference type="PROSITE" id="PS50011"/>
    </source>
</evidence>
<dbReference type="InterPro" id="IPR012677">
    <property type="entry name" value="Nucleotide-bd_a/b_plait_sf"/>
</dbReference>
<keyword evidence="12" id="KW-0862">Zinc</keyword>
<evidence type="ECO:0000313" key="16">
    <source>
        <dbReference type="EMBL" id="KAK2862008.1"/>
    </source>
</evidence>
<comment type="subunit">
    <text evidence="9">Interacts with calmodulin, in the presence of calcium.</text>
</comment>
<feature type="domain" description="Protein kinase" evidence="14">
    <location>
        <begin position="24"/>
        <end position="286"/>
    </location>
</feature>
<feature type="compositionally biased region" description="Low complexity" evidence="13">
    <location>
        <begin position="457"/>
        <end position="467"/>
    </location>
</feature>
<name>A0AA88T5C6_CHASR</name>
<evidence type="ECO:0000256" key="9">
    <source>
        <dbReference type="ARBA" id="ARBA00038588"/>
    </source>
</evidence>
<keyword evidence="7" id="KW-0539">Nucleus</keyword>
<evidence type="ECO:0000256" key="10">
    <source>
        <dbReference type="ARBA" id="ARBA00039200"/>
    </source>
</evidence>
<keyword evidence="6" id="KW-0472">Membrane</keyword>
<feature type="compositionally biased region" description="Low complexity" evidence="13">
    <location>
        <begin position="332"/>
        <end position="343"/>
    </location>
</feature>
<keyword evidence="8" id="KW-0968">Cytoplasmic vesicle</keyword>
<feature type="compositionally biased region" description="Polar residues" evidence="13">
    <location>
        <begin position="1409"/>
        <end position="1439"/>
    </location>
</feature>
<dbReference type="InterPro" id="IPR034125">
    <property type="entry name" value="RBM6_RRM2"/>
</dbReference>
<comment type="cofactor">
    <cofactor evidence="1">
        <name>Ca(2+)</name>
        <dbReference type="ChEBI" id="CHEBI:29108"/>
    </cofactor>
</comment>
<evidence type="ECO:0000256" key="2">
    <source>
        <dbReference type="ARBA" id="ARBA00004123"/>
    </source>
</evidence>
<feature type="compositionally biased region" description="Basic and acidic residues" evidence="13">
    <location>
        <begin position="1465"/>
        <end position="1483"/>
    </location>
</feature>
<dbReference type="GO" id="GO:0005524">
    <property type="term" value="F:ATP binding"/>
    <property type="evidence" value="ECO:0007669"/>
    <property type="project" value="InterPro"/>
</dbReference>
<evidence type="ECO:0000256" key="1">
    <source>
        <dbReference type="ARBA" id="ARBA00001913"/>
    </source>
</evidence>
<evidence type="ECO:0000256" key="13">
    <source>
        <dbReference type="SAM" id="MobiDB-lite"/>
    </source>
</evidence>
<dbReference type="FunFam" id="3.30.200.20:FF:000155">
    <property type="entry name" value="CaM kinase-like vesicle-associated, like"/>
    <property type="match status" value="1"/>
</dbReference>
<evidence type="ECO:0000256" key="7">
    <source>
        <dbReference type="ARBA" id="ARBA00023242"/>
    </source>
</evidence>
<gene>
    <name evidence="16" type="ORF">Q5P01_001541</name>
</gene>
<accession>A0AA88T5C6</accession>
<feature type="region of interest" description="Disordered" evidence="13">
    <location>
        <begin position="580"/>
        <end position="879"/>
    </location>
</feature>
<dbReference type="PROSITE" id="PS50157">
    <property type="entry name" value="ZINC_FINGER_C2H2_2"/>
    <property type="match status" value="1"/>
</dbReference>
<dbReference type="Gene3D" id="3.30.200.20">
    <property type="entry name" value="Phosphorylase Kinase, domain 1"/>
    <property type="match status" value="1"/>
</dbReference>
<feature type="region of interest" description="Disordered" evidence="13">
    <location>
        <begin position="519"/>
        <end position="543"/>
    </location>
</feature>
<feature type="compositionally biased region" description="Basic and acidic residues" evidence="13">
    <location>
        <begin position="808"/>
        <end position="834"/>
    </location>
</feature>
<dbReference type="InterPro" id="IPR041591">
    <property type="entry name" value="OCRE"/>
</dbReference>
<evidence type="ECO:0000259" key="15">
    <source>
        <dbReference type="PROSITE" id="PS50157"/>
    </source>
</evidence>
<dbReference type="Proteomes" id="UP001187415">
    <property type="component" value="Unassembled WGS sequence"/>
</dbReference>
<dbReference type="PANTHER" id="PTHR13948">
    <property type="entry name" value="RNA-BINDING PROTEIN"/>
    <property type="match status" value="1"/>
</dbReference>
<feature type="domain" description="C2H2-type" evidence="15">
    <location>
        <begin position="1586"/>
        <end position="1616"/>
    </location>
</feature>
<comment type="caution">
    <text evidence="16">The sequence shown here is derived from an EMBL/GenBank/DDBJ whole genome shotgun (WGS) entry which is preliminary data.</text>
</comment>
<dbReference type="InterPro" id="IPR035979">
    <property type="entry name" value="RBD_domain_sf"/>
</dbReference>
<reference evidence="16" key="1">
    <citation type="submission" date="2023-07" db="EMBL/GenBank/DDBJ databases">
        <title>Chromosome-level Genome Assembly of Striped Snakehead (Channa striata).</title>
        <authorList>
            <person name="Liu H."/>
        </authorList>
    </citation>
    <scope>NUCLEOTIDE SEQUENCE</scope>
    <source>
        <strain evidence="16">Gz</strain>
        <tissue evidence="16">Muscle</tissue>
    </source>
</reference>